<gene>
    <name evidence="1" type="ORF">EGC82_07965</name>
</gene>
<protein>
    <submittedName>
        <fullName evidence="1">Uncharacterized protein</fullName>
    </submittedName>
</protein>
<evidence type="ECO:0000313" key="1">
    <source>
        <dbReference type="EMBL" id="AZG72711.1"/>
    </source>
</evidence>
<proteinExistence type="predicted"/>
<dbReference type="Proteomes" id="UP000278035">
    <property type="component" value="Chromosome"/>
</dbReference>
<keyword evidence="2" id="KW-1185">Reference proteome</keyword>
<name>A0A3G8LT18_9GAMM</name>
<organism evidence="1 2">
    <name type="scientific">Shewanella livingstonensis</name>
    <dbReference type="NCBI Taxonomy" id="150120"/>
    <lineage>
        <taxon>Bacteria</taxon>
        <taxon>Pseudomonadati</taxon>
        <taxon>Pseudomonadota</taxon>
        <taxon>Gammaproteobacteria</taxon>
        <taxon>Alteromonadales</taxon>
        <taxon>Shewanellaceae</taxon>
        <taxon>Shewanella</taxon>
    </lineage>
</organism>
<reference evidence="2" key="1">
    <citation type="submission" date="2018-11" db="EMBL/GenBank/DDBJ databases">
        <title>Shewanella sp. M2.</title>
        <authorList>
            <person name="Hwang Y.J."/>
            <person name="Hwang C.Y."/>
        </authorList>
    </citation>
    <scope>NUCLEOTIDE SEQUENCE [LARGE SCALE GENOMIC DNA]</scope>
    <source>
        <strain evidence="2">LMG 19866</strain>
    </source>
</reference>
<sequence length="402" mass="46469">MLSVLYPEIVPIIQQMPFGILPESLILADEDYQAFIIKAPKEVLLTAKINGKFKLYLIPVKVDSHLTLGLITAFFDDEDEPLVVKTPLFQEDFARNLFRFLKKGILNVHFFDELARELLVYRADVIIPDETLSKINEVVLLEPTLSNAKKIMQAIEISFSSRTKKDDKQAIDIILSPPIYGDSIFRQDLCPKRHSYHGSRGHSHTMLERQEPGGYQEEDIVQCLLLTFQPEQIFLNPKRTYDDEEMCDILIITDTVSLIIQAKDSPNIEKISRQKLPRKRKNVLSALKKATNQVNGAISYYRRTQGKLEFFIDQVQHSVNINSLELKALIVVKELFMDQSAEFSPQILEIYKTKNVPCIVFGYPDFYQFCFNLKNEDAFLNAHHHIMENAKETGFFTQTRFW</sequence>
<dbReference type="KEGG" id="slj:EGC82_07965"/>
<evidence type="ECO:0000313" key="2">
    <source>
        <dbReference type="Proteomes" id="UP000278035"/>
    </source>
</evidence>
<dbReference type="AlphaFoldDB" id="A0A3G8LT18"/>
<dbReference type="RefSeq" id="WP_124730287.1">
    <property type="nucleotide sequence ID" value="NZ_CBCSKC010000003.1"/>
</dbReference>
<dbReference type="OrthoDB" id="8399489at2"/>
<accession>A0A3G8LT18</accession>
<dbReference type="EMBL" id="CP034015">
    <property type="protein sequence ID" value="AZG72711.1"/>
    <property type="molecule type" value="Genomic_DNA"/>
</dbReference>